<keyword evidence="6" id="KW-0472">Membrane</keyword>
<dbReference type="PRINTS" id="PR00385">
    <property type="entry name" value="P450"/>
</dbReference>
<gene>
    <name evidence="8" type="primary">LOC113722650</name>
</gene>
<feature type="transmembrane region" description="Helical" evidence="6">
    <location>
        <begin position="7"/>
        <end position="27"/>
    </location>
</feature>
<evidence type="ECO:0000256" key="2">
    <source>
        <dbReference type="ARBA" id="ARBA00010617"/>
    </source>
</evidence>
<dbReference type="InterPro" id="IPR036396">
    <property type="entry name" value="Cyt_P450_sf"/>
</dbReference>
<dbReference type="InterPro" id="IPR001128">
    <property type="entry name" value="Cyt_P450"/>
</dbReference>
<evidence type="ECO:0000256" key="1">
    <source>
        <dbReference type="ARBA" id="ARBA00001971"/>
    </source>
</evidence>
<name>A0ABM4UAU6_COFAR</name>
<keyword evidence="6" id="KW-1133">Transmembrane helix</keyword>
<evidence type="ECO:0000256" key="6">
    <source>
        <dbReference type="SAM" id="Phobius"/>
    </source>
</evidence>
<dbReference type="PANTHER" id="PTHR24296">
    <property type="entry name" value="CYTOCHROME P450"/>
    <property type="match status" value="1"/>
</dbReference>
<accession>A0ABM4UAU6</accession>
<comment type="cofactor">
    <cofactor evidence="1">
        <name>heme</name>
        <dbReference type="ChEBI" id="CHEBI:30413"/>
    </cofactor>
</comment>
<dbReference type="Pfam" id="PF00067">
    <property type="entry name" value="p450"/>
    <property type="match status" value="1"/>
</dbReference>
<comment type="similarity">
    <text evidence="2">Belongs to the cytochrome P450 family.</text>
</comment>
<evidence type="ECO:0000256" key="5">
    <source>
        <dbReference type="ARBA" id="ARBA00023004"/>
    </source>
</evidence>
<proteinExistence type="inferred from homology"/>
<keyword evidence="3" id="KW-0479">Metal-binding</keyword>
<evidence type="ECO:0000256" key="4">
    <source>
        <dbReference type="ARBA" id="ARBA00023002"/>
    </source>
</evidence>
<keyword evidence="5" id="KW-0408">Iron</keyword>
<dbReference type="PRINTS" id="PR00463">
    <property type="entry name" value="EP450I"/>
</dbReference>
<keyword evidence="7" id="KW-1185">Reference proteome</keyword>
<dbReference type="RefSeq" id="XP_071904413.1">
    <property type="nucleotide sequence ID" value="XM_072048312.1"/>
</dbReference>
<dbReference type="Gene3D" id="1.10.630.10">
    <property type="entry name" value="Cytochrome P450"/>
    <property type="match status" value="1"/>
</dbReference>
<dbReference type="InterPro" id="IPR002401">
    <property type="entry name" value="Cyt_P450_E_grp-I"/>
</dbReference>
<reference evidence="8" key="1">
    <citation type="submission" date="2025-08" db="UniProtKB">
        <authorList>
            <consortium name="RefSeq"/>
        </authorList>
    </citation>
    <scope>IDENTIFICATION</scope>
    <source>
        <tissue evidence="8">Leaves</tissue>
    </source>
</reference>
<dbReference type="CDD" id="cd11064">
    <property type="entry name" value="CYP86A"/>
    <property type="match status" value="1"/>
</dbReference>
<evidence type="ECO:0000313" key="7">
    <source>
        <dbReference type="Proteomes" id="UP001652660"/>
    </source>
</evidence>
<protein>
    <submittedName>
        <fullName evidence="8">Alkane hydroxylase MAH1-like</fullName>
    </submittedName>
</protein>
<evidence type="ECO:0000256" key="3">
    <source>
        <dbReference type="ARBA" id="ARBA00022723"/>
    </source>
</evidence>
<evidence type="ECO:0000313" key="8">
    <source>
        <dbReference type="RefSeq" id="XP_071904413.1"/>
    </source>
</evidence>
<organism evidence="7 8">
    <name type="scientific">Coffea arabica</name>
    <name type="common">Arabian coffee</name>
    <dbReference type="NCBI Taxonomy" id="13443"/>
    <lineage>
        <taxon>Eukaryota</taxon>
        <taxon>Viridiplantae</taxon>
        <taxon>Streptophyta</taxon>
        <taxon>Embryophyta</taxon>
        <taxon>Tracheophyta</taxon>
        <taxon>Spermatophyta</taxon>
        <taxon>Magnoliopsida</taxon>
        <taxon>eudicotyledons</taxon>
        <taxon>Gunneridae</taxon>
        <taxon>Pentapetalae</taxon>
        <taxon>asterids</taxon>
        <taxon>lamiids</taxon>
        <taxon>Gentianales</taxon>
        <taxon>Rubiaceae</taxon>
        <taxon>Ixoroideae</taxon>
        <taxon>Gardenieae complex</taxon>
        <taxon>Bertiereae - Coffeeae clade</taxon>
        <taxon>Coffeeae</taxon>
        <taxon>Coffea</taxon>
    </lineage>
</organism>
<keyword evidence="4" id="KW-0560">Oxidoreductase</keyword>
<dbReference type="Proteomes" id="UP001652660">
    <property type="component" value="Chromosome 5e"/>
</dbReference>
<sequence>MAIIIQSYLETLPMLLLCFVILLYYYYNLTQRWKRSSLPTTWPVVGMLPALLQNSYRLHDYGTEVLKESGGTFQFKGPWFANMDMVITCDPANVHYILTKNFSNYPKGPDFRKIFDVLGDGIFNADSELWEAHRKITLSVMRHPNFQKLLETTLRDKLEEGLFPILETCAKTGSQLDLQEIFQRFTFDNISKVLLDHDPGSLSMDLPYIPCEKAFSDTAKALLHRHLLPESCWKLQKWLGIGHEKKLGRAADAFEQFICPCISLKQEKRNKTTEETGFDGLSAFMEAYKGINTRQDAKLFMKDIMLNLIFAGRDSTSTALSWLFWLIARNPQVEDKIREEIATKLDAKQGQNLSLFINVQESHKLIYLHGAVCEALRLYPSVALEHKAPAKADTLPSGLRIDANTKLVLSFYSMGRMESIWGDDCLEFRPERWISEHGSIKHEPSFKFPAFLAGPRTCVGKEMAMIQMKMVAASIVYNYHIQVAEGHPISPSDSVIIQMKHGFMVRPFKRN</sequence>
<dbReference type="SUPFAM" id="SSF48264">
    <property type="entry name" value="Cytochrome P450"/>
    <property type="match status" value="1"/>
</dbReference>
<keyword evidence="6" id="KW-0812">Transmembrane</keyword>
<dbReference type="GeneID" id="113722650"/>